<sequence length="177" mass="20211">MNEDSFIRRAYYGGHTDVYKPYGENLYYYDVNSLYPYVMKEFPMPGGKPVWYRNLGNREVLPVAVPRSLVVFTSSAGGGDHWWRWLIACDELVGLSHDEDRVQLYWRTYRKSSLDPSRIELGPSQGQAPVCSPSTLAQPTRPNENSHLAQTIFANKILHEWPEKSHAAQKSCIAQAC</sequence>
<evidence type="ECO:0000313" key="11">
    <source>
        <dbReference type="Proteomes" id="UP000325081"/>
    </source>
</evidence>
<organism evidence="10 11">
    <name type="scientific">Striga asiatica</name>
    <name type="common">Asiatic witchweed</name>
    <name type="synonym">Buchnera asiatica</name>
    <dbReference type="NCBI Taxonomy" id="4170"/>
    <lineage>
        <taxon>Eukaryota</taxon>
        <taxon>Viridiplantae</taxon>
        <taxon>Streptophyta</taxon>
        <taxon>Embryophyta</taxon>
        <taxon>Tracheophyta</taxon>
        <taxon>Spermatophyta</taxon>
        <taxon>Magnoliopsida</taxon>
        <taxon>eudicotyledons</taxon>
        <taxon>Gunneridae</taxon>
        <taxon>Pentapetalae</taxon>
        <taxon>asterids</taxon>
        <taxon>lamiids</taxon>
        <taxon>Lamiales</taxon>
        <taxon>Orobanchaceae</taxon>
        <taxon>Buchnereae</taxon>
        <taxon>Striga</taxon>
    </lineage>
</organism>
<evidence type="ECO:0000259" key="9">
    <source>
        <dbReference type="Pfam" id="PF03175"/>
    </source>
</evidence>
<gene>
    <name evidence="10" type="ORF">STAS_19304</name>
</gene>
<evidence type="ECO:0000256" key="2">
    <source>
        <dbReference type="ARBA" id="ARBA00012417"/>
    </source>
</evidence>
<name>A0A5A7QB84_STRAF</name>
<evidence type="ECO:0000313" key="10">
    <source>
        <dbReference type="EMBL" id="GER42509.1"/>
    </source>
</evidence>
<evidence type="ECO:0000256" key="5">
    <source>
        <dbReference type="ARBA" id="ARBA00022705"/>
    </source>
</evidence>
<dbReference type="PANTHER" id="PTHR33568:SF3">
    <property type="entry name" value="DNA-DIRECTED DNA POLYMERASE"/>
    <property type="match status" value="1"/>
</dbReference>
<evidence type="ECO:0000256" key="1">
    <source>
        <dbReference type="ARBA" id="ARBA00005755"/>
    </source>
</evidence>
<comment type="catalytic activity">
    <reaction evidence="8">
        <text>DNA(n) + a 2'-deoxyribonucleoside 5'-triphosphate = DNA(n+1) + diphosphate</text>
        <dbReference type="Rhea" id="RHEA:22508"/>
        <dbReference type="Rhea" id="RHEA-COMP:17339"/>
        <dbReference type="Rhea" id="RHEA-COMP:17340"/>
        <dbReference type="ChEBI" id="CHEBI:33019"/>
        <dbReference type="ChEBI" id="CHEBI:61560"/>
        <dbReference type="ChEBI" id="CHEBI:173112"/>
        <dbReference type="EC" id="2.7.7.7"/>
    </reaction>
</comment>
<keyword evidence="4" id="KW-0548">Nucleotidyltransferase</keyword>
<evidence type="ECO:0000256" key="3">
    <source>
        <dbReference type="ARBA" id="ARBA00022679"/>
    </source>
</evidence>
<dbReference type="PANTHER" id="PTHR33568">
    <property type="entry name" value="DNA POLYMERASE"/>
    <property type="match status" value="1"/>
</dbReference>
<dbReference type="Proteomes" id="UP000325081">
    <property type="component" value="Unassembled WGS sequence"/>
</dbReference>
<keyword evidence="6" id="KW-0239">DNA-directed DNA polymerase</keyword>
<dbReference type="InterPro" id="IPR023211">
    <property type="entry name" value="DNA_pol_palm_dom_sf"/>
</dbReference>
<keyword evidence="11" id="KW-1185">Reference proteome</keyword>
<reference evidence="11" key="1">
    <citation type="journal article" date="2019" name="Curr. Biol.">
        <title>Genome Sequence of Striga asiatica Provides Insight into the Evolution of Plant Parasitism.</title>
        <authorList>
            <person name="Yoshida S."/>
            <person name="Kim S."/>
            <person name="Wafula E.K."/>
            <person name="Tanskanen J."/>
            <person name="Kim Y.M."/>
            <person name="Honaas L."/>
            <person name="Yang Z."/>
            <person name="Spallek T."/>
            <person name="Conn C.E."/>
            <person name="Ichihashi Y."/>
            <person name="Cheong K."/>
            <person name="Cui S."/>
            <person name="Der J.P."/>
            <person name="Gundlach H."/>
            <person name="Jiao Y."/>
            <person name="Hori C."/>
            <person name="Ishida J.K."/>
            <person name="Kasahara H."/>
            <person name="Kiba T."/>
            <person name="Kim M.S."/>
            <person name="Koo N."/>
            <person name="Laohavisit A."/>
            <person name="Lee Y.H."/>
            <person name="Lumba S."/>
            <person name="McCourt P."/>
            <person name="Mortimer J.C."/>
            <person name="Mutuku J.M."/>
            <person name="Nomura T."/>
            <person name="Sasaki-Sekimoto Y."/>
            <person name="Seto Y."/>
            <person name="Wang Y."/>
            <person name="Wakatake T."/>
            <person name="Sakakibara H."/>
            <person name="Demura T."/>
            <person name="Yamaguchi S."/>
            <person name="Yoneyama K."/>
            <person name="Manabe R.I."/>
            <person name="Nelson D.C."/>
            <person name="Schulman A.H."/>
            <person name="Timko M.P."/>
            <person name="dePamphilis C.W."/>
            <person name="Choi D."/>
            <person name="Shirasu K."/>
        </authorList>
    </citation>
    <scope>NUCLEOTIDE SEQUENCE [LARGE SCALE GENOMIC DNA]</scope>
    <source>
        <strain evidence="11">cv. UVA1</strain>
    </source>
</reference>
<dbReference type="SUPFAM" id="SSF56672">
    <property type="entry name" value="DNA/RNA polymerases"/>
    <property type="match status" value="1"/>
</dbReference>
<dbReference type="InterPro" id="IPR043502">
    <property type="entry name" value="DNA/RNA_pol_sf"/>
</dbReference>
<dbReference type="GO" id="GO:0003677">
    <property type="term" value="F:DNA binding"/>
    <property type="evidence" value="ECO:0007669"/>
    <property type="project" value="UniProtKB-KW"/>
</dbReference>
<dbReference type="GO" id="GO:0003887">
    <property type="term" value="F:DNA-directed DNA polymerase activity"/>
    <property type="evidence" value="ECO:0007669"/>
    <property type="project" value="UniProtKB-KW"/>
</dbReference>
<evidence type="ECO:0000256" key="4">
    <source>
        <dbReference type="ARBA" id="ARBA00022695"/>
    </source>
</evidence>
<evidence type="ECO:0000256" key="8">
    <source>
        <dbReference type="ARBA" id="ARBA00049244"/>
    </source>
</evidence>
<accession>A0A5A7QB84</accession>
<dbReference type="InterPro" id="IPR004868">
    <property type="entry name" value="DNA-dir_DNA_pol_B_mt/vir"/>
</dbReference>
<keyword evidence="7" id="KW-0238">DNA-binding</keyword>
<feature type="domain" description="DNA-directed DNA polymerase family B mitochondria/virus" evidence="9">
    <location>
        <begin position="2"/>
        <end position="59"/>
    </location>
</feature>
<dbReference type="GO" id="GO:0006260">
    <property type="term" value="P:DNA replication"/>
    <property type="evidence" value="ECO:0007669"/>
    <property type="project" value="UniProtKB-KW"/>
</dbReference>
<comment type="caution">
    <text evidence="10">The sequence shown here is derived from an EMBL/GenBank/DDBJ whole genome shotgun (WGS) entry which is preliminary data.</text>
</comment>
<proteinExistence type="inferred from homology"/>
<keyword evidence="5" id="KW-0235">DNA replication</keyword>
<protein>
    <recommendedName>
        <fullName evidence="2">DNA-directed DNA polymerase</fullName>
        <ecNumber evidence="2">2.7.7.7</ecNumber>
    </recommendedName>
</protein>
<evidence type="ECO:0000256" key="7">
    <source>
        <dbReference type="ARBA" id="ARBA00023125"/>
    </source>
</evidence>
<dbReference type="GO" id="GO:0000166">
    <property type="term" value="F:nucleotide binding"/>
    <property type="evidence" value="ECO:0007669"/>
    <property type="project" value="InterPro"/>
</dbReference>
<dbReference type="EC" id="2.7.7.7" evidence="2"/>
<dbReference type="AlphaFoldDB" id="A0A5A7QB84"/>
<dbReference type="OrthoDB" id="913959at2759"/>
<keyword evidence="3" id="KW-0808">Transferase</keyword>
<evidence type="ECO:0000256" key="6">
    <source>
        <dbReference type="ARBA" id="ARBA00022932"/>
    </source>
</evidence>
<dbReference type="Pfam" id="PF03175">
    <property type="entry name" value="DNA_pol_B_2"/>
    <property type="match status" value="1"/>
</dbReference>
<dbReference type="Gene3D" id="3.90.1600.10">
    <property type="entry name" value="Palm domain of DNA polymerase"/>
    <property type="match status" value="1"/>
</dbReference>
<comment type="similarity">
    <text evidence="1">Belongs to the DNA polymerase type-B family.</text>
</comment>
<dbReference type="EMBL" id="BKCP01006382">
    <property type="protein sequence ID" value="GER42509.1"/>
    <property type="molecule type" value="Genomic_DNA"/>
</dbReference>